<feature type="compositionally biased region" description="Pro residues" evidence="1">
    <location>
        <begin position="53"/>
        <end position="68"/>
    </location>
</feature>
<accession>A0A0D1L298</accession>
<feature type="compositionally biased region" description="Pro residues" evidence="1">
    <location>
        <begin position="153"/>
        <end position="171"/>
    </location>
</feature>
<evidence type="ECO:0008006" key="5">
    <source>
        <dbReference type="Google" id="ProtNLM"/>
    </source>
</evidence>
<feature type="compositionally biased region" description="Polar residues" evidence="1">
    <location>
        <begin position="83"/>
        <end position="101"/>
    </location>
</feature>
<dbReference type="AlphaFoldDB" id="A0A0D1L298"/>
<dbReference type="RefSeq" id="WP_043987048.1">
    <property type="nucleotide sequence ID" value="NZ_JXST01000031.1"/>
</dbReference>
<reference evidence="3 4" key="1">
    <citation type="submission" date="2015-01" db="EMBL/GenBank/DDBJ databases">
        <title>Genome sequence of Mycobacterium llatzerense and Mycobacterium immunogenum recovered from brain abscess.</title>
        <authorList>
            <person name="Greninger A.L."/>
            <person name="Langelier C."/>
            <person name="Cunningham G."/>
            <person name="Chiu C.Y."/>
            <person name="Miller S."/>
        </authorList>
    </citation>
    <scope>NUCLEOTIDE SEQUENCE [LARGE SCALE GENOMIC DNA]</scope>
    <source>
        <strain evidence="3 4">CLUC14</strain>
    </source>
</reference>
<feature type="chain" id="PRO_5039212723" description="Dopamine receptor D4" evidence="2">
    <location>
        <begin position="32"/>
        <end position="171"/>
    </location>
</feature>
<dbReference type="OrthoDB" id="4752297at2"/>
<comment type="caution">
    <text evidence="3">The sequence shown here is derived from an EMBL/GenBank/DDBJ whole genome shotgun (WGS) entry which is preliminary data.</text>
</comment>
<dbReference type="EMBL" id="JXST01000031">
    <property type="protein sequence ID" value="KIU15160.1"/>
    <property type="molecule type" value="Genomic_DNA"/>
</dbReference>
<proteinExistence type="predicted"/>
<evidence type="ECO:0000313" key="3">
    <source>
        <dbReference type="EMBL" id="KIU15160.1"/>
    </source>
</evidence>
<organism evidence="3 4">
    <name type="scientific">Mycolicibacterium llatzerense</name>
    <dbReference type="NCBI Taxonomy" id="280871"/>
    <lineage>
        <taxon>Bacteria</taxon>
        <taxon>Bacillati</taxon>
        <taxon>Actinomycetota</taxon>
        <taxon>Actinomycetes</taxon>
        <taxon>Mycobacteriales</taxon>
        <taxon>Mycobacteriaceae</taxon>
        <taxon>Mycolicibacterium</taxon>
    </lineage>
</organism>
<dbReference type="Proteomes" id="UP000032221">
    <property type="component" value="Unassembled WGS sequence"/>
</dbReference>
<sequence length="171" mass="17371">MRILGDARIRAVGLACAALLLPIGSAAAAWADDAAPDTKSGDSSAVDLAAAPIDPPPPVAPKPVPAGKPVPVANATPVPHLSSPENLPPYTTSTAEGSQDTDQLSYLRDVWHAVQEREISPKQALVLLAQRPMDADAAPPAGMPAGPQAQAPVRPPAPEAPAPVDVPPPPE</sequence>
<evidence type="ECO:0000256" key="2">
    <source>
        <dbReference type="SAM" id="SignalP"/>
    </source>
</evidence>
<keyword evidence="4" id="KW-1185">Reference proteome</keyword>
<dbReference type="STRING" id="280871.TL10_20350"/>
<evidence type="ECO:0000313" key="4">
    <source>
        <dbReference type="Proteomes" id="UP000032221"/>
    </source>
</evidence>
<feature type="region of interest" description="Disordered" evidence="1">
    <location>
        <begin position="32"/>
        <end position="101"/>
    </location>
</feature>
<name>A0A0D1L298_9MYCO</name>
<protein>
    <recommendedName>
        <fullName evidence="5">Dopamine receptor D4</fullName>
    </recommendedName>
</protein>
<evidence type="ECO:0000256" key="1">
    <source>
        <dbReference type="SAM" id="MobiDB-lite"/>
    </source>
</evidence>
<feature type="compositionally biased region" description="Low complexity" evidence="1">
    <location>
        <begin position="135"/>
        <end position="152"/>
    </location>
</feature>
<feature type="region of interest" description="Disordered" evidence="1">
    <location>
        <begin position="135"/>
        <end position="171"/>
    </location>
</feature>
<dbReference type="PATRIC" id="fig|280871.6.peg.4215"/>
<feature type="signal peptide" evidence="2">
    <location>
        <begin position="1"/>
        <end position="31"/>
    </location>
</feature>
<gene>
    <name evidence="3" type="ORF">TL10_20350</name>
</gene>
<keyword evidence="2" id="KW-0732">Signal</keyword>